<comment type="caution">
    <text evidence="6">The sequence shown here is derived from an EMBL/GenBank/DDBJ whole genome shotgun (WGS) entry which is preliminary data.</text>
</comment>
<keyword evidence="4" id="KW-0804">Transcription</keyword>
<name>A0A644YHT8_9ZZZZ</name>
<dbReference type="Gene3D" id="1.10.490.50">
    <property type="entry name" value="Antibiotic binding domain of TipA-like multidrug resistance regulators"/>
    <property type="match status" value="1"/>
</dbReference>
<proteinExistence type="predicted"/>
<dbReference type="SUPFAM" id="SSF46955">
    <property type="entry name" value="Putative DNA-binding domain"/>
    <property type="match status" value="1"/>
</dbReference>
<dbReference type="InterPro" id="IPR009061">
    <property type="entry name" value="DNA-bd_dom_put_sf"/>
</dbReference>
<evidence type="ECO:0000256" key="2">
    <source>
        <dbReference type="ARBA" id="ARBA00023125"/>
    </source>
</evidence>
<keyword evidence="2" id="KW-0238">DNA-binding</keyword>
<dbReference type="GO" id="GO:0003677">
    <property type="term" value="F:DNA binding"/>
    <property type="evidence" value="ECO:0007669"/>
    <property type="project" value="UniProtKB-KW"/>
</dbReference>
<feature type="domain" description="HTH merR-type" evidence="5">
    <location>
        <begin position="2"/>
        <end position="71"/>
    </location>
</feature>
<protein>
    <submittedName>
        <fullName evidence="6">HTH-type transcriptional activator mta</fullName>
    </submittedName>
</protein>
<organism evidence="6">
    <name type="scientific">bioreactor metagenome</name>
    <dbReference type="NCBI Taxonomy" id="1076179"/>
    <lineage>
        <taxon>unclassified sequences</taxon>
        <taxon>metagenomes</taxon>
        <taxon>ecological metagenomes</taxon>
    </lineage>
</organism>
<evidence type="ECO:0000256" key="3">
    <source>
        <dbReference type="ARBA" id="ARBA00023159"/>
    </source>
</evidence>
<dbReference type="SMART" id="SM00422">
    <property type="entry name" value="HTH_MERR"/>
    <property type="match status" value="1"/>
</dbReference>
<accession>A0A644YHT8</accession>
<evidence type="ECO:0000313" key="6">
    <source>
        <dbReference type="EMBL" id="MPM28066.1"/>
    </source>
</evidence>
<keyword evidence="1" id="KW-0805">Transcription regulation</keyword>
<evidence type="ECO:0000256" key="4">
    <source>
        <dbReference type="ARBA" id="ARBA00023163"/>
    </source>
</evidence>
<dbReference type="InterPro" id="IPR036244">
    <property type="entry name" value="TipA-like_antibiotic-bd"/>
</dbReference>
<dbReference type="Pfam" id="PF13411">
    <property type="entry name" value="MerR_1"/>
    <property type="match status" value="1"/>
</dbReference>
<evidence type="ECO:0000256" key="1">
    <source>
        <dbReference type="ARBA" id="ARBA00023015"/>
    </source>
</evidence>
<sequence>MKLSVGETTKLLGISARTLHYYDEISLVKPSETTEAGYRYYDSEALSKLQQVLFYRELEFSLKEIADFFSNPQYDKFQALKSQRELLVLKQQHIDELISLIDDTMGGKHYMKNKISTTANDITEAKNKYAEEARERWGETKEYKESIEKQAHYTKKDIEIISVEADKIFSEFATNVGKSPDNSEIQALVLKWQQHISKYYYECSNQMLSCLGEIYVNDERFKNNIDRFGDGTAQLMSDAIKVYCEI</sequence>
<dbReference type="EMBL" id="VSSQ01005152">
    <property type="protein sequence ID" value="MPM28066.1"/>
    <property type="molecule type" value="Genomic_DNA"/>
</dbReference>
<keyword evidence="3" id="KW-0010">Activator</keyword>
<dbReference type="Gene3D" id="1.10.1660.10">
    <property type="match status" value="1"/>
</dbReference>
<dbReference type="CDD" id="cd01106">
    <property type="entry name" value="HTH_TipAL-Mta"/>
    <property type="match status" value="1"/>
</dbReference>
<dbReference type="InterPro" id="IPR047057">
    <property type="entry name" value="MerR_fam"/>
</dbReference>
<dbReference type="PANTHER" id="PTHR30204:SF90">
    <property type="entry name" value="HTH-TYPE TRANSCRIPTIONAL ACTIVATOR MTA"/>
    <property type="match status" value="1"/>
</dbReference>
<dbReference type="PROSITE" id="PS50937">
    <property type="entry name" value="HTH_MERR_2"/>
    <property type="match status" value="1"/>
</dbReference>
<dbReference type="SUPFAM" id="SSF89082">
    <property type="entry name" value="Antibiotic binding domain of TipA-like multidrug resistance regulators"/>
    <property type="match status" value="1"/>
</dbReference>
<reference evidence="6" key="1">
    <citation type="submission" date="2019-08" db="EMBL/GenBank/DDBJ databases">
        <authorList>
            <person name="Kucharzyk K."/>
            <person name="Murdoch R.W."/>
            <person name="Higgins S."/>
            <person name="Loffler F."/>
        </authorList>
    </citation>
    <scope>NUCLEOTIDE SEQUENCE</scope>
</reference>
<dbReference type="GO" id="GO:0003700">
    <property type="term" value="F:DNA-binding transcription factor activity"/>
    <property type="evidence" value="ECO:0007669"/>
    <property type="project" value="InterPro"/>
</dbReference>
<dbReference type="AlphaFoldDB" id="A0A644YHT8"/>
<dbReference type="PANTHER" id="PTHR30204">
    <property type="entry name" value="REDOX-CYCLING DRUG-SENSING TRANSCRIPTIONAL ACTIVATOR SOXR"/>
    <property type="match status" value="1"/>
</dbReference>
<dbReference type="Pfam" id="PF07739">
    <property type="entry name" value="TipAS"/>
    <property type="match status" value="1"/>
</dbReference>
<dbReference type="InterPro" id="IPR012925">
    <property type="entry name" value="TipAS_dom"/>
</dbReference>
<gene>
    <name evidence="6" type="primary">mta_11</name>
    <name evidence="6" type="ORF">SDC9_74583</name>
</gene>
<evidence type="ECO:0000259" key="5">
    <source>
        <dbReference type="PROSITE" id="PS50937"/>
    </source>
</evidence>
<dbReference type="InterPro" id="IPR000551">
    <property type="entry name" value="MerR-type_HTH_dom"/>
</dbReference>